<dbReference type="EMBL" id="BNAT01000073">
    <property type="protein sequence ID" value="GHE69318.1"/>
    <property type="molecule type" value="Genomic_DNA"/>
</dbReference>
<comment type="caution">
    <text evidence="1">The sequence shown here is derived from an EMBL/GenBank/DDBJ whole genome shotgun (WGS) entry which is preliminary data.</text>
</comment>
<dbReference type="AlphaFoldDB" id="A0A919DRD7"/>
<keyword evidence="2" id="KW-1185">Reference proteome</keyword>
<proteinExistence type="predicted"/>
<accession>A0A919DRD7</accession>
<protein>
    <submittedName>
        <fullName evidence="1">Uncharacterized protein</fullName>
    </submittedName>
</protein>
<sequence length="72" mass="7598">MALVPVAWPGRAATPRDVTEFSKGHHGMTIITACGSWIFGVLPGAALLANFDVDTERPVWAAAFCPGTALMK</sequence>
<dbReference type="Proteomes" id="UP000603227">
    <property type="component" value="Unassembled WGS sequence"/>
</dbReference>
<reference evidence="1" key="2">
    <citation type="submission" date="2020-09" db="EMBL/GenBank/DDBJ databases">
        <authorList>
            <person name="Sun Q."/>
            <person name="Zhou Y."/>
        </authorList>
    </citation>
    <scope>NUCLEOTIDE SEQUENCE</scope>
    <source>
        <strain evidence="1">CGMCC 4.7403</strain>
    </source>
</reference>
<evidence type="ECO:0000313" key="1">
    <source>
        <dbReference type="EMBL" id="GHE69318.1"/>
    </source>
</evidence>
<name>A0A919DRD7_9ACTN</name>
<evidence type="ECO:0000313" key="2">
    <source>
        <dbReference type="Proteomes" id="UP000603227"/>
    </source>
</evidence>
<dbReference type="RefSeq" id="WP_232791371.1">
    <property type="nucleotide sequence ID" value="NZ_CP022161.1"/>
</dbReference>
<reference evidence="1" key="1">
    <citation type="journal article" date="2014" name="Int. J. Syst. Evol. Microbiol.">
        <title>Complete genome sequence of Corynebacterium casei LMG S-19264T (=DSM 44701T), isolated from a smear-ripened cheese.</title>
        <authorList>
            <consortium name="US DOE Joint Genome Institute (JGI-PGF)"/>
            <person name="Walter F."/>
            <person name="Albersmeier A."/>
            <person name="Kalinowski J."/>
            <person name="Ruckert C."/>
        </authorList>
    </citation>
    <scope>NUCLEOTIDE SEQUENCE</scope>
    <source>
        <strain evidence="1">CGMCC 4.7403</strain>
    </source>
</reference>
<organism evidence="1 2">
    <name type="scientific">Streptomyces capitiformicae</name>
    <dbReference type="NCBI Taxonomy" id="2014920"/>
    <lineage>
        <taxon>Bacteria</taxon>
        <taxon>Bacillati</taxon>
        <taxon>Actinomycetota</taxon>
        <taxon>Actinomycetes</taxon>
        <taxon>Kitasatosporales</taxon>
        <taxon>Streptomycetaceae</taxon>
        <taxon>Streptomyces</taxon>
    </lineage>
</organism>
<gene>
    <name evidence="1" type="ORF">GCM10017771_93100</name>
</gene>